<gene>
    <name evidence="10" type="ORF">AQUCO_00900809v1</name>
</gene>
<accession>A0A2G5EFI4</accession>
<dbReference type="InterPro" id="IPR050560">
    <property type="entry name" value="MYB_TF"/>
</dbReference>
<evidence type="ECO:0000256" key="3">
    <source>
        <dbReference type="ARBA" id="ARBA00023015"/>
    </source>
</evidence>
<sequence length="409" mass="44356">MEREMKELKEQIDVFLAVNNINGGGVGARTSGDSTTTVTVSEGNVIGEGGDNNENDLNNSAGNGSDDRVKGPWSPEEDNVLSRLVAKFGPRNWSLIARGIPGRSGKSCRLRWCNQLDPGVKRKPFTEEEDRIIVAAHAIHGNKWAVLARLLPGRTDNAIKNHWNSTLRRRRIDFNKFRAASGEMMEDISHDKTKASSEDTLSCGDVNSFKSLEGKDVNSLDIISSQYDDRAQSNEDYCTNKTNEPPTLFRPAARVSAFSIYNPPNGSTNAAQVSSAVPSNEPLIQTTPKPDFSICRLFEGVCDEPQVPARCGHGCCDNKGVVMARNSLLGAEFVEYEELPPFSSHELAAIATDLSKIAWLKSGLENSNTTVIDNAGRRGVPPGVCVGVGKTDAMSSQMSSQPFVLPAKS</sequence>
<comment type="subcellular location">
    <subcellularLocation>
        <location evidence="1">Nucleus</location>
    </subcellularLocation>
</comment>
<dbReference type="CDD" id="cd00167">
    <property type="entry name" value="SANT"/>
    <property type="match status" value="2"/>
</dbReference>
<feature type="domain" description="Myb-like" evidence="8">
    <location>
        <begin position="117"/>
        <end position="167"/>
    </location>
</feature>
<keyword evidence="3" id="KW-0805">Transcription regulation</keyword>
<dbReference type="OrthoDB" id="2143914at2759"/>
<name>A0A2G5EFI4_AQUCA</name>
<dbReference type="PROSITE" id="PS51294">
    <property type="entry name" value="HTH_MYB"/>
    <property type="match status" value="2"/>
</dbReference>
<evidence type="ECO:0000256" key="2">
    <source>
        <dbReference type="ARBA" id="ARBA00022737"/>
    </source>
</evidence>
<dbReference type="FunFam" id="1.10.10.60:FF:000344">
    <property type="entry name" value="Transcription factor MYB44"/>
    <property type="match status" value="1"/>
</dbReference>
<keyword evidence="2" id="KW-0677">Repeat</keyword>
<feature type="domain" description="HTH myb-type" evidence="9">
    <location>
        <begin position="65"/>
        <end position="120"/>
    </location>
</feature>
<dbReference type="SMART" id="SM00717">
    <property type="entry name" value="SANT"/>
    <property type="match status" value="2"/>
</dbReference>
<feature type="region of interest" description="Disordered" evidence="7">
    <location>
        <begin position="41"/>
        <end position="73"/>
    </location>
</feature>
<evidence type="ECO:0000256" key="6">
    <source>
        <dbReference type="ARBA" id="ARBA00023242"/>
    </source>
</evidence>
<evidence type="ECO:0000256" key="5">
    <source>
        <dbReference type="ARBA" id="ARBA00023163"/>
    </source>
</evidence>
<evidence type="ECO:0000313" key="11">
    <source>
        <dbReference type="Proteomes" id="UP000230069"/>
    </source>
</evidence>
<dbReference type="GO" id="GO:0000981">
    <property type="term" value="F:DNA-binding transcription factor activity, RNA polymerase II-specific"/>
    <property type="evidence" value="ECO:0007669"/>
    <property type="project" value="TreeGrafter"/>
</dbReference>
<reference evidence="10 11" key="1">
    <citation type="submission" date="2017-09" db="EMBL/GenBank/DDBJ databases">
        <title>WGS assembly of Aquilegia coerulea Goldsmith.</title>
        <authorList>
            <person name="Hodges S."/>
            <person name="Kramer E."/>
            <person name="Nordborg M."/>
            <person name="Tomkins J."/>
            <person name="Borevitz J."/>
            <person name="Derieg N."/>
            <person name="Yan J."/>
            <person name="Mihaltcheva S."/>
            <person name="Hayes R.D."/>
            <person name="Rokhsar D."/>
        </authorList>
    </citation>
    <scope>NUCLEOTIDE SEQUENCE [LARGE SCALE GENOMIC DNA]</scope>
    <source>
        <strain evidence="11">cv. Goldsmith</strain>
    </source>
</reference>
<dbReference type="GO" id="GO:0000978">
    <property type="term" value="F:RNA polymerase II cis-regulatory region sequence-specific DNA binding"/>
    <property type="evidence" value="ECO:0007669"/>
    <property type="project" value="TreeGrafter"/>
</dbReference>
<dbReference type="Pfam" id="PF00249">
    <property type="entry name" value="Myb_DNA-binding"/>
    <property type="match status" value="2"/>
</dbReference>
<dbReference type="STRING" id="218851.A0A2G5EFI4"/>
<dbReference type="InterPro" id="IPR001005">
    <property type="entry name" value="SANT/Myb"/>
</dbReference>
<keyword evidence="4" id="KW-0238">DNA-binding</keyword>
<feature type="compositionally biased region" description="Low complexity" evidence="7">
    <location>
        <begin position="55"/>
        <end position="64"/>
    </location>
</feature>
<evidence type="ECO:0000256" key="7">
    <source>
        <dbReference type="SAM" id="MobiDB-lite"/>
    </source>
</evidence>
<proteinExistence type="predicted"/>
<dbReference type="SUPFAM" id="SSF46689">
    <property type="entry name" value="Homeodomain-like"/>
    <property type="match status" value="1"/>
</dbReference>
<dbReference type="AlphaFoldDB" id="A0A2G5EFI4"/>
<organism evidence="10 11">
    <name type="scientific">Aquilegia coerulea</name>
    <name type="common">Rocky mountain columbine</name>
    <dbReference type="NCBI Taxonomy" id="218851"/>
    <lineage>
        <taxon>Eukaryota</taxon>
        <taxon>Viridiplantae</taxon>
        <taxon>Streptophyta</taxon>
        <taxon>Embryophyta</taxon>
        <taxon>Tracheophyta</taxon>
        <taxon>Spermatophyta</taxon>
        <taxon>Magnoliopsida</taxon>
        <taxon>Ranunculales</taxon>
        <taxon>Ranunculaceae</taxon>
        <taxon>Thalictroideae</taxon>
        <taxon>Aquilegia</taxon>
    </lineage>
</organism>
<dbReference type="FunCoup" id="A0A2G5EFI4">
    <property type="interactions" value="65"/>
</dbReference>
<dbReference type="InterPro" id="IPR009057">
    <property type="entry name" value="Homeodomain-like_sf"/>
</dbReference>
<dbReference type="InParanoid" id="A0A2G5EFI4"/>
<dbReference type="Proteomes" id="UP000230069">
    <property type="component" value="Unassembled WGS sequence"/>
</dbReference>
<keyword evidence="6" id="KW-0539">Nucleus</keyword>
<dbReference type="GO" id="GO:0005634">
    <property type="term" value="C:nucleus"/>
    <property type="evidence" value="ECO:0007669"/>
    <property type="project" value="UniProtKB-SubCell"/>
</dbReference>
<evidence type="ECO:0000313" key="10">
    <source>
        <dbReference type="EMBL" id="PIA54509.1"/>
    </source>
</evidence>
<evidence type="ECO:0000259" key="8">
    <source>
        <dbReference type="PROSITE" id="PS50090"/>
    </source>
</evidence>
<dbReference type="PROSITE" id="PS50090">
    <property type="entry name" value="MYB_LIKE"/>
    <property type="match status" value="2"/>
</dbReference>
<dbReference type="EMBL" id="KZ305026">
    <property type="protein sequence ID" value="PIA54509.1"/>
    <property type="molecule type" value="Genomic_DNA"/>
</dbReference>
<feature type="domain" description="Myb-like" evidence="8">
    <location>
        <begin position="65"/>
        <end position="116"/>
    </location>
</feature>
<dbReference type="FunFam" id="1.10.10.60:FF:000060">
    <property type="entry name" value="MYB transcription factor"/>
    <property type="match status" value="1"/>
</dbReference>
<dbReference type="InterPro" id="IPR017930">
    <property type="entry name" value="Myb_dom"/>
</dbReference>
<dbReference type="PANTHER" id="PTHR45614:SF25">
    <property type="entry name" value="MYB PROTEIN"/>
    <property type="match status" value="1"/>
</dbReference>
<protein>
    <submittedName>
        <fullName evidence="10">Uncharacterized protein</fullName>
    </submittedName>
</protein>
<keyword evidence="11" id="KW-1185">Reference proteome</keyword>
<dbReference type="Gene3D" id="1.10.10.60">
    <property type="entry name" value="Homeodomain-like"/>
    <property type="match status" value="2"/>
</dbReference>
<dbReference type="PANTHER" id="PTHR45614">
    <property type="entry name" value="MYB PROTEIN-RELATED"/>
    <property type="match status" value="1"/>
</dbReference>
<evidence type="ECO:0000256" key="1">
    <source>
        <dbReference type="ARBA" id="ARBA00004123"/>
    </source>
</evidence>
<keyword evidence="5" id="KW-0804">Transcription</keyword>
<evidence type="ECO:0000256" key="4">
    <source>
        <dbReference type="ARBA" id="ARBA00023125"/>
    </source>
</evidence>
<evidence type="ECO:0000259" key="9">
    <source>
        <dbReference type="PROSITE" id="PS51294"/>
    </source>
</evidence>
<feature type="domain" description="HTH myb-type" evidence="9">
    <location>
        <begin position="121"/>
        <end position="171"/>
    </location>
</feature>